<evidence type="ECO:0000256" key="1">
    <source>
        <dbReference type="ARBA" id="ARBA00022603"/>
    </source>
</evidence>
<feature type="repeat" description="PPR" evidence="5">
    <location>
        <begin position="777"/>
        <end position="811"/>
    </location>
</feature>
<evidence type="ECO:0000259" key="6">
    <source>
        <dbReference type="PROSITE" id="PS50970"/>
    </source>
</evidence>
<feature type="binding site" evidence="4">
    <location>
        <position position="284"/>
    </location>
    <ligand>
        <name>Zn(2+)</name>
        <dbReference type="ChEBI" id="CHEBI:29105"/>
    </ligand>
</feature>
<evidence type="ECO:0000256" key="2">
    <source>
        <dbReference type="ARBA" id="ARBA00022679"/>
    </source>
</evidence>
<dbReference type="Pfam" id="PF20431">
    <property type="entry name" value="E_motif"/>
    <property type="match status" value="1"/>
</dbReference>
<gene>
    <name evidence="7" type="ORF">RDI58_023086</name>
</gene>
<evidence type="ECO:0000256" key="3">
    <source>
        <dbReference type="ARBA" id="ARBA00022737"/>
    </source>
</evidence>
<dbReference type="Pfam" id="PF13041">
    <property type="entry name" value="PPR_2"/>
    <property type="match status" value="3"/>
</dbReference>
<reference evidence="7 8" key="1">
    <citation type="submission" date="2024-02" db="EMBL/GenBank/DDBJ databases">
        <title>de novo genome assembly of Solanum bulbocastanum strain 11H21.</title>
        <authorList>
            <person name="Hosaka A.J."/>
        </authorList>
    </citation>
    <scope>NUCLEOTIDE SEQUENCE [LARGE SCALE GENOMIC DNA]</scope>
    <source>
        <tissue evidence="7">Young leaves</tissue>
    </source>
</reference>
<evidence type="ECO:0000256" key="4">
    <source>
        <dbReference type="PROSITE-ProRule" id="PRU00333"/>
    </source>
</evidence>
<dbReference type="Gene3D" id="1.25.40.10">
    <property type="entry name" value="Tetratricopeptide repeat domain"/>
    <property type="match status" value="5"/>
</dbReference>
<dbReference type="PANTHER" id="PTHR47926">
    <property type="entry name" value="PENTATRICOPEPTIDE REPEAT-CONTAINING PROTEIN"/>
    <property type="match status" value="1"/>
</dbReference>
<comment type="cofactor">
    <cofactor evidence="4">
        <name>Zn(2+)</name>
        <dbReference type="ChEBI" id="CHEBI:29105"/>
    </cofactor>
</comment>
<dbReference type="InterPro" id="IPR046848">
    <property type="entry name" value="E_motif"/>
</dbReference>
<keyword evidence="2 4" id="KW-0808">Transferase</keyword>
<accession>A0AAN8T973</accession>
<feature type="repeat" description="PPR" evidence="5">
    <location>
        <begin position="341"/>
        <end position="375"/>
    </location>
</feature>
<dbReference type="Proteomes" id="UP001371456">
    <property type="component" value="Unassembled WGS sequence"/>
</dbReference>
<feature type="repeat" description="PPR" evidence="5">
    <location>
        <begin position="676"/>
        <end position="710"/>
    </location>
</feature>
<proteinExistence type="predicted"/>
<dbReference type="NCBIfam" id="NF007020">
    <property type="entry name" value="PRK09485.1"/>
    <property type="match status" value="1"/>
</dbReference>
<dbReference type="GO" id="GO:0009451">
    <property type="term" value="P:RNA modification"/>
    <property type="evidence" value="ECO:0007669"/>
    <property type="project" value="InterPro"/>
</dbReference>
<dbReference type="PROSITE" id="PS50970">
    <property type="entry name" value="HCY"/>
    <property type="match status" value="1"/>
</dbReference>
<feature type="binding site" evidence="4">
    <location>
        <position position="283"/>
    </location>
    <ligand>
        <name>Zn(2+)</name>
        <dbReference type="ChEBI" id="CHEBI:29105"/>
    </ligand>
</feature>
<feature type="repeat" description="PPR" evidence="5">
    <location>
        <begin position="543"/>
        <end position="577"/>
    </location>
</feature>
<keyword evidence="4" id="KW-0862">Zinc</keyword>
<dbReference type="AlphaFoldDB" id="A0AAN8T973"/>
<evidence type="ECO:0000256" key="5">
    <source>
        <dbReference type="PROSITE-ProRule" id="PRU00708"/>
    </source>
</evidence>
<dbReference type="InterPro" id="IPR046960">
    <property type="entry name" value="PPR_At4g14850-like_plant"/>
</dbReference>
<keyword evidence="3" id="KW-0677">Repeat</keyword>
<comment type="caution">
    <text evidence="7">The sequence shown here is derived from an EMBL/GenBank/DDBJ whole genome shotgun (WGS) entry which is preliminary data.</text>
</comment>
<keyword evidence="4" id="KW-0479">Metal-binding</keyword>
<evidence type="ECO:0000313" key="7">
    <source>
        <dbReference type="EMBL" id="KAK6780902.1"/>
    </source>
</evidence>
<dbReference type="GO" id="GO:0046872">
    <property type="term" value="F:metal ion binding"/>
    <property type="evidence" value="ECO:0007669"/>
    <property type="project" value="UniProtKB-KW"/>
</dbReference>
<evidence type="ECO:0000313" key="8">
    <source>
        <dbReference type="Proteomes" id="UP001371456"/>
    </source>
</evidence>
<dbReference type="EMBL" id="JBANQN010000009">
    <property type="protein sequence ID" value="KAK6780902.1"/>
    <property type="molecule type" value="Genomic_DNA"/>
</dbReference>
<dbReference type="InterPro" id="IPR036589">
    <property type="entry name" value="HCY_dom_sf"/>
</dbReference>
<dbReference type="GO" id="GO:0099402">
    <property type="term" value="P:plant organ development"/>
    <property type="evidence" value="ECO:0007669"/>
    <property type="project" value="UniProtKB-ARBA"/>
</dbReference>
<sequence>MGLKSGSTFLGDFLRQCGGYAVIDGGLGTELERHGADLNDPLWSAKCLVSSSHLIRRVHLDYLEAGASIIISSSYQATLQGFEAKGISREEGEALLKRSVEIASSVGSYGAYLADGSEYSGIYGDAVTVKTLKDFHRRRVQVLANSGADLIAFETTPNKIEAQAYAELLEEEAVSIPAWFSFSSKDGTNVASGDSIAECASIVDSCNQVVGIGINCTSPRYIEGLIQSIRKVTSKPILVYPNSGETYDGEKKEWVASRGVAEEDFVSYVDKWCDAGASFIGGCCRTTPNTIRAISKGFNQDPGFLGKLIAKCSELGSYNSMEYAQIAFDSFCSSNEEGYDNTYKFNSLIKGYSLAGLFYDAVLIYVRMVVECVEPDGYTFPLILSACAKDGRFCTGIQVMGLALKWGFGDDVFVLNSGIHLYGECGEVGKARKVFDKMSERNLVSWTCLICGYAKSEKAEEAVSLFFEMIEEGVMPNSVTMVCVISACAELGDLGLAERVCGYIGKAGLKVNSVMVNALVDMYMKCGSMDKAKMLFEECSDRNLVLYNSILSNYVRNGMIREALEVLGEMLSCGGPRPDRVTLLSSISASTEMADVFLGKQCHAYVLRNGLENWDSIGNAIIDMYMKCGSQEWACRIFDQMSNKTVVSWNSLIAGFLRNGDVEAACRTFNEMPESDLVSWNTMIGGLVQQSMFEDAIHLFRVMQNEGIKADRVTMVSVASACGYLGANDLAKWIYNYIEKYEICLDMQLSTALVDMFARCGDSASAMKVFNKMKERDVSAWTAAIGAMAMEGNGKQAVELFYEMLREGVELDQVVFVAVLTACSHGGLVGEGMEIFASMKEIHGISPQIVHYGCIVDMLGRAGLLKEAVNIIKNKAGIHVLLSNIYALGGKWTDVAKVRMSMKERGIKKNPGSSSIEVNGNIHEFTSGDEFHPEHTHICLMLDEMNCRINSLYPIPELLERI</sequence>
<feature type="domain" description="Hcy-binding" evidence="6">
    <location>
        <begin position="9"/>
        <end position="298"/>
    </location>
</feature>
<dbReference type="Gene3D" id="3.20.20.330">
    <property type="entry name" value="Homocysteine-binding-like domain"/>
    <property type="match status" value="1"/>
</dbReference>
<keyword evidence="8" id="KW-1185">Reference proteome</keyword>
<dbReference type="FunFam" id="1.25.40.10:FF:001238">
    <property type="entry name" value="Pentatricopeptide repeat-containing protein At3g22690"/>
    <property type="match status" value="1"/>
</dbReference>
<keyword evidence="1 4" id="KW-0489">Methyltransferase</keyword>
<organism evidence="7 8">
    <name type="scientific">Solanum bulbocastanum</name>
    <name type="common">Wild potato</name>
    <dbReference type="NCBI Taxonomy" id="147425"/>
    <lineage>
        <taxon>Eukaryota</taxon>
        <taxon>Viridiplantae</taxon>
        <taxon>Streptophyta</taxon>
        <taxon>Embryophyta</taxon>
        <taxon>Tracheophyta</taxon>
        <taxon>Spermatophyta</taxon>
        <taxon>Magnoliopsida</taxon>
        <taxon>eudicotyledons</taxon>
        <taxon>Gunneridae</taxon>
        <taxon>Pentapetalae</taxon>
        <taxon>asterids</taxon>
        <taxon>lamiids</taxon>
        <taxon>Solanales</taxon>
        <taxon>Solanaceae</taxon>
        <taxon>Solanoideae</taxon>
        <taxon>Solaneae</taxon>
        <taxon>Solanum</taxon>
    </lineage>
</organism>
<dbReference type="FunFam" id="1.25.40.10:FF:000158">
    <property type="entry name" value="pentatricopeptide repeat-containing protein At2g33680"/>
    <property type="match status" value="1"/>
</dbReference>
<dbReference type="FunFam" id="1.25.40.10:FF:000436">
    <property type="entry name" value="Pentatricopeptide repeat-containing protein At5g39350 family"/>
    <property type="match status" value="1"/>
</dbReference>
<dbReference type="Pfam" id="PF02574">
    <property type="entry name" value="S-methyl_trans"/>
    <property type="match status" value="1"/>
</dbReference>
<feature type="repeat" description="PPR" evidence="5">
    <location>
        <begin position="442"/>
        <end position="476"/>
    </location>
</feature>
<dbReference type="GO" id="GO:0032259">
    <property type="term" value="P:methylation"/>
    <property type="evidence" value="ECO:0007669"/>
    <property type="project" value="UniProtKB-KW"/>
</dbReference>
<dbReference type="NCBIfam" id="TIGR00756">
    <property type="entry name" value="PPR"/>
    <property type="match status" value="7"/>
</dbReference>
<dbReference type="InterPro" id="IPR011990">
    <property type="entry name" value="TPR-like_helical_dom_sf"/>
</dbReference>
<dbReference type="Pfam" id="PF13812">
    <property type="entry name" value="PPR_3"/>
    <property type="match status" value="1"/>
</dbReference>
<feature type="binding site" evidence="4">
    <location>
        <position position="216"/>
    </location>
    <ligand>
        <name>Zn(2+)</name>
        <dbReference type="ChEBI" id="CHEBI:29105"/>
    </ligand>
</feature>
<protein>
    <recommendedName>
        <fullName evidence="6">Hcy-binding domain-containing protein</fullName>
    </recommendedName>
</protein>
<dbReference type="InterPro" id="IPR003726">
    <property type="entry name" value="HCY_dom"/>
</dbReference>
<dbReference type="FunFam" id="1.25.40.10:FF:000344">
    <property type="entry name" value="Pentatricopeptide repeat-containing protein"/>
    <property type="match status" value="1"/>
</dbReference>
<name>A0AAN8T973_SOLBU</name>
<dbReference type="GO" id="GO:0003723">
    <property type="term" value="F:RNA binding"/>
    <property type="evidence" value="ECO:0007669"/>
    <property type="project" value="InterPro"/>
</dbReference>
<dbReference type="InterPro" id="IPR002885">
    <property type="entry name" value="PPR_rpt"/>
</dbReference>
<feature type="repeat" description="PPR" evidence="5">
    <location>
        <begin position="645"/>
        <end position="675"/>
    </location>
</feature>
<dbReference type="Pfam" id="PF01535">
    <property type="entry name" value="PPR"/>
    <property type="match status" value="4"/>
</dbReference>
<dbReference type="PROSITE" id="PS51375">
    <property type="entry name" value="PPR"/>
    <property type="match status" value="6"/>
</dbReference>
<dbReference type="SUPFAM" id="SSF82282">
    <property type="entry name" value="Homocysteine S-methyltransferase"/>
    <property type="match status" value="1"/>
</dbReference>
<dbReference type="GO" id="GO:0008168">
    <property type="term" value="F:methyltransferase activity"/>
    <property type="evidence" value="ECO:0007669"/>
    <property type="project" value="UniProtKB-UniRule"/>
</dbReference>